<accession>A0A6J4VFZ3</accession>
<organism evidence="1">
    <name type="scientific">uncultured Synechococcales cyanobacterium</name>
    <dbReference type="NCBI Taxonomy" id="1936017"/>
    <lineage>
        <taxon>Bacteria</taxon>
        <taxon>Bacillati</taxon>
        <taxon>Cyanobacteriota</taxon>
        <taxon>Cyanophyceae</taxon>
        <taxon>Synechococcales</taxon>
        <taxon>environmental samples</taxon>
    </lineage>
</organism>
<evidence type="ECO:0000313" key="1">
    <source>
        <dbReference type="EMBL" id="CAA9578336.1"/>
    </source>
</evidence>
<protein>
    <submittedName>
        <fullName evidence="1">Drug resistance transporter EmrB/QacA subfamily</fullName>
    </submittedName>
</protein>
<feature type="non-terminal residue" evidence="1">
    <location>
        <position position="1"/>
    </location>
</feature>
<name>A0A6J4VFZ3_9CYAN</name>
<dbReference type="EMBL" id="CADCWO010000140">
    <property type="protein sequence ID" value="CAA9578336.1"/>
    <property type="molecule type" value="Genomic_DNA"/>
</dbReference>
<reference evidence="1" key="1">
    <citation type="submission" date="2020-02" db="EMBL/GenBank/DDBJ databases">
        <authorList>
            <person name="Meier V. D."/>
        </authorList>
    </citation>
    <scope>NUCLEOTIDE SEQUENCE</scope>
    <source>
        <strain evidence="1">AVDCRST_MAG81</strain>
    </source>
</reference>
<gene>
    <name evidence="1" type="ORF">AVDCRST_MAG81-2548</name>
</gene>
<sequence>CCSQRLSPPAWRSLTLQHSMLLCLHCRPSSNRHAVALDFQRLSI</sequence>
<proteinExistence type="predicted"/>
<feature type="non-terminal residue" evidence="1">
    <location>
        <position position="44"/>
    </location>
</feature>
<dbReference type="AlphaFoldDB" id="A0A6J4VFZ3"/>